<dbReference type="GO" id="GO:0007160">
    <property type="term" value="P:cell-matrix adhesion"/>
    <property type="evidence" value="ECO:0007669"/>
    <property type="project" value="InterPro"/>
</dbReference>
<dbReference type="SMART" id="SM00216">
    <property type="entry name" value="VWD"/>
    <property type="match status" value="1"/>
</dbReference>
<evidence type="ECO:0000256" key="4">
    <source>
        <dbReference type="ARBA" id="ARBA00023136"/>
    </source>
</evidence>
<dbReference type="Pfam" id="PF00094">
    <property type="entry name" value="VWD"/>
    <property type="match status" value="1"/>
</dbReference>
<dbReference type="InterPro" id="IPR001846">
    <property type="entry name" value="VWF_type-D"/>
</dbReference>
<dbReference type="InterPro" id="IPR056619">
    <property type="entry name" value="C8-3_MUC4"/>
</dbReference>
<dbReference type="PROSITE" id="PS51233">
    <property type="entry name" value="VWFD"/>
    <property type="match status" value="1"/>
</dbReference>
<comment type="caution">
    <text evidence="9">The sequence shown here is derived from an EMBL/GenBank/DDBJ whole genome shotgun (WGS) entry which is preliminary data.</text>
</comment>
<dbReference type="PANTHER" id="PTHR13802">
    <property type="entry name" value="MUCIN 4-RELATED"/>
    <property type="match status" value="1"/>
</dbReference>
<dbReference type="Pfam" id="PF23263">
    <property type="entry name" value="C8-3_MUC4"/>
    <property type="match status" value="1"/>
</dbReference>
<evidence type="ECO:0000256" key="2">
    <source>
        <dbReference type="ARBA" id="ARBA00022692"/>
    </source>
</evidence>
<organism evidence="9 10">
    <name type="scientific">Stichopus japonicus</name>
    <name type="common">Sea cucumber</name>
    <dbReference type="NCBI Taxonomy" id="307972"/>
    <lineage>
        <taxon>Eukaryota</taxon>
        <taxon>Metazoa</taxon>
        <taxon>Echinodermata</taxon>
        <taxon>Eleutherozoa</taxon>
        <taxon>Echinozoa</taxon>
        <taxon>Holothuroidea</taxon>
        <taxon>Aspidochirotacea</taxon>
        <taxon>Aspidochirotida</taxon>
        <taxon>Stichopodidae</taxon>
        <taxon>Apostichopus</taxon>
    </lineage>
</organism>
<dbReference type="OrthoDB" id="6236007at2759"/>
<feature type="non-terminal residue" evidence="9">
    <location>
        <position position="1"/>
    </location>
</feature>
<evidence type="ECO:0000313" key="10">
    <source>
        <dbReference type="Proteomes" id="UP000230750"/>
    </source>
</evidence>
<feature type="domain" description="AMOP" evidence="6">
    <location>
        <begin position="437"/>
        <end position="589"/>
    </location>
</feature>
<keyword evidence="2" id="KW-0812">Transmembrane</keyword>
<dbReference type="PROSITE" id="PS50856">
    <property type="entry name" value="AMOP"/>
    <property type="match status" value="1"/>
</dbReference>
<dbReference type="SMART" id="SM00723">
    <property type="entry name" value="AMOP"/>
    <property type="match status" value="1"/>
</dbReference>
<evidence type="ECO:0000256" key="5">
    <source>
        <dbReference type="ARBA" id="ARBA00023157"/>
    </source>
</evidence>
<evidence type="ECO:0000313" key="9">
    <source>
        <dbReference type="EMBL" id="PIK35674.1"/>
    </source>
</evidence>
<dbReference type="InterPro" id="IPR005533">
    <property type="entry name" value="AMOP_dom"/>
</dbReference>
<dbReference type="AlphaFoldDB" id="A0A2G8JIV2"/>
<keyword evidence="5" id="KW-1015">Disulfide bond</keyword>
<sequence length="956" mass="106498">NFFSHGTDQGDRSLPQGNDESLEIEFPEDVLFPYYGATYSNLYIQTNGLISFNQGWPKPQTKNFLNTFPLNPDLDGDSTDEEAILIAPFWADVDTSNQRGAVHYRQTQGSEEIAHSSNIVRRNFPSFPEFMATWVFIVTWEDVSFYDHDTGSQTDPRNTFQAVLITDGKESFVFFFYDQIVWTSGTSLSGNEVTGLTDTSVHQAIIGFNRGNGYDSFIEGFPQNRLNLPQVSNINEPGSYAYQINKETIVAAGCSQGVANFVTFPAFGSILGGQKVFLYGPCWDGSNTLTCQFWTMNDQLEHLQTVNGTIEDQNTAYCVPNPFFRVGEVEIRVSVDGGNSFTQSGGYRILNLDRVDVSQKVIRGDASDHRWYTAGNDLSITWPEEVFKTTKVDIHVLNYDEEGACLAGRKFLLYGVKLYSDIHPLGYLLEADFQEDPFGWAEKECQAWIEREDAQQDFTKNLESCPCTLEQALADTARFYPDLNCNMFNDNECLLHGDVKHCVISIFPTADNSGSKCCYDAFGNLKYAGDYETGVTTIGSISMRAHIAGSPPYDAAGTVPMLSHAKADLIPYFHCCLLAGNCMKYLHRRPTADCYDYDTPKTAALFGDPHFFTFDGSNFTFNGKGDYTLLRHEKDSNFHLYGRLEVIKASYPPPYNSVGDIGGTGLTTVVMTERGATAISVMISDVTGIDIQRGKYDDSAGTVSEWSPVDFKDQTWLDFDDVGVSINHVEGYSRITSVTVIFRGSRIGVNITRGLNDNSFLAVSPILPPELMRDNTLSGLFGNWNNDTKDDLQNENGYPLDLMDADEEDIFQYASTWKTPSTTIFRTPYPENYKNDSSYTAVLIPPNPSELTSSEQQILTQKCADNGPCRFDYLVTRDRGLAEDTMSEYEAFQWALNSTQNGDVTDNPNNFVGTKITFECSEGLTLTGSVNRVCEKNGMYSGSEGINECIETPCGT</sequence>
<keyword evidence="3" id="KW-1133">Transmembrane helix</keyword>
<evidence type="ECO:0000259" key="7">
    <source>
        <dbReference type="PROSITE" id="PS51220"/>
    </source>
</evidence>
<dbReference type="SMART" id="SM00539">
    <property type="entry name" value="NIDO"/>
    <property type="match status" value="1"/>
</dbReference>
<evidence type="ECO:0000256" key="3">
    <source>
        <dbReference type="ARBA" id="ARBA00022989"/>
    </source>
</evidence>
<dbReference type="SUPFAM" id="SSF57535">
    <property type="entry name" value="Complement control module/SCR domain"/>
    <property type="match status" value="1"/>
</dbReference>
<dbReference type="InterPro" id="IPR013783">
    <property type="entry name" value="Ig-like_fold"/>
</dbReference>
<dbReference type="Pfam" id="PF03782">
    <property type="entry name" value="AMOP"/>
    <property type="match status" value="1"/>
</dbReference>
<dbReference type="InterPro" id="IPR003886">
    <property type="entry name" value="NIDO_dom"/>
</dbReference>
<comment type="subcellular location">
    <subcellularLocation>
        <location evidence="1">Membrane</location>
    </subcellularLocation>
</comment>
<accession>A0A2G8JIV2</accession>
<feature type="domain" description="NIDO" evidence="7">
    <location>
        <begin position="88"/>
        <end position="247"/>
    </location>
</feature>
<feature type="domain" description="VWFD" evidence="8">
    <location>
        <begin position="601"/>
        <end position="828"/>
    </location>
</feature>
<dbReference type="EMBL" id="MRZV01001841">
    <property type="protein sequence ID" value="PIK35674.1"/>
    <property type="molecule type" value="Genomic_DNA"/>
</dbReference>
<dbReference type="GO" id="GO:0016020">
    <property type="term" value="C:membrane"/>
    <property type="evidence" value="ECO:0007669"/>
    <property type="project" value="UniProtKB-SubCell"/>
</dbReference>
<keyword evidence="4" id="KW-0472">Membrane</keyword>
<dbReference type="InterPro" id="IPR035976">
    <property type="entry name" value="Sushi/SCR/CCP_sf"/>
</dbReference>
<dbReference type="InterPro" id="IPR051495">
    <property type="entry name" value="Epithelial_Barrier/Signaling"/>
</dbReference>
<dbReference type="PROSITE" id="PS51220">
    <property type="entry name" value="NIDO"/>
    <property type="match status" value="1"/>
</dbReference>
<dbReference type="PANTHER" id="PTHR13802:SF59">
    <property type="entry name" value="SUSHI DOMAIN-CONTAINING PROTEIN 2"/>
    <property type="match status" value="1"/>
</dbReference>
<gene>
    <name evidence="9" type="ORF">BSL78_27499</name>
</gene>
<dbReference type="Pfam" id="PF06119">
    <property type="entry name" value="NIDO"/>
    <property type="match status" value="1"/>
</dbReference>
<dbReference type="CDD" id="cd00033">
    <property type="entry name" value="CCP"/>
    <property type="match status" value="1"/>
</dbReference>
<evidence type="ECO:0000259" key="8">
    <source>
        <dbReference type="PROSITE" id="PS51233"/>
    </source>
</evidence>
<name>A0A2G8JIV2_STIJA</name>
<evidence type="ECO:0000256" key="1">
    <source>
        <dbReference type="ARBA" id="ARBA00004370"/>
    </source>
</evidence>
<dbReference type="Pfam" id="PF00084">
    <property type="entry name" value="Sushi"/>
    <property type="match status" value="1"/>
</dbReference>
<protein>
    <submittedName>
        <fullName evidence="9">Putative sushi domain-containing protein 2</fullName>
    </submittedName>
</protein>
<reference evidence="9 10" key="1">
    <citation type="journal article" date="2017" name="PLoS Biol.">
        <title>The sea cucumber genome provides insights into morphological evolution and visceral regeneration.</title>
        <authorList>
            <person name="Zhang X."/>
            <person name="Sun L."/>
            <person name="Yuan J."/>
            <person name="Sun Y."/>
            <person name="Gao Y."/>
            <person name="Zhang L."/>
            <person name="Li S."/>
            <person name="Dai H."/>
            <person name="Hamel J.F."/>
            <person name="Liu C."/>
            <person name="Yu Y."/>
            <person name="Liu S."/>
            <person name="Lin W."/>
            <person name="Guo K."/>
            <person name="Jin S."/>
            <person name="Xu P."/>
            <person name="Storey K.B."/>
            <person name="Huan P."/>
            <person name="Zhang T."/>
            <person name="Zhou Y."/>
            <person name="Zhang J."/>
            <person name="Lin C."/>
            <person name="Li X."/>
            <person name="Xing L."/>
            <person name="Huo D."/>
            <person name="Sun M."/>
            <person name="Wang L."/>
            <person name="Mercier A."/>
            <person name="Li F."/>
            <person name="Yang H."/>
            <person name="Xiang J."/>
        </authorList>
    </citation>
    <scope>NUCLEOTIDE SEQUENCE [LARGE SCALE GENOMIC DNA]</scope>
    <source>
        <strain evidence="9">Shaxun</strain>
        <tissue evidence="9">Muscle</tissue>
    </source>
</reference>
<dbReference type="InterPro" id="IPR000436">
    <property type="entry name" value="Sushi_SCR_CCP_dom"/>
</dbReference>
<evidence type="ECO:0000259" key="6">
    <source>
        <dbReference type="PROSITE" id="PS50856"/>
    </source>
</evidence>
<dbReference type="Proteomes" id="UP000230750">
    <property type="component" value="Unassembled WGS sequence"/>
</dbReference>
<keyword evidence="10" id="KW-1185">Reference proteome</keyword>
<dbReference type="Gene3D" id="2.10.70.10">
    <property type="entry name" value="Complement Module, domain 1"/>
    <property type="match status" value="1"/>
</dbReference>
<proteinExistence type="predicted"/>
<dbReference type="Gene3D" id="2.60.40.10">
    <property type="entry name" value="Immunoglobulins"/>
    <property type="match status" value="1"/>
</dbReference>